<feature type="region of interest" description="Disordered" evidence="1">
    <location>
        <begin position="143"/>
        <end position="236"/>
    </location>
</feature>
<feature type="domain" description="MIF4G-like type 2" evidence="3">
    <location>
        <begin position="734"/>
        <end position="986"/>
    </location>
</feature>
<feature type="compositionally biased region" description="Basic and acidic residues" evidence="1">
    <location>
        <begin position="143"/>
        <end position="161"/>
    </location>
</feature>
<keyword evidence="5" id="KW-1185">Reference proteome</keyword>
<dbReference type="GO" id="GO:0005846">
    <property type="term" value="C:nuclear cap binding complex"/>
    <property type="evidence" value="ECO:0007669"/>
    <property type="project" value="InterPro"/>
</dbReference>
<evidence type="ECO:0000259" key="2">
    <source>
        <dbReference type="Pfam" id="PF09088"/>
    </source>
</evidence>
<dbReference type="InterPro" id="IPR016024">
    <property type="entry name" value="ARM-type_fold"/>
</dbReference>
<dbReference type="Pfam" id="PF09090">
    <property type="entry name" value="MIF4G_like_2"/>
    <property type="match status" value="1"/>
</dbReference>
<dbReference type="Proteomes" id="UP000801428">
    <property type="component" value="Unassembled WGS sequence"/>
</dbReference>
<evidence type="ECO:0008006" key="6">
    <source>
        <dbReference type="Google" id="ProtNLM"/>
    </source>
</evidence>
<dbReference type="GO" id="GO:0005634">
    <property type="term" value="C:nucleus"/>
    <property type="evidence" value="ECO:0007669"/>
    <property type="project" value="TreeGrafter"/>
</dbReference>
<organism evidence="4 5">
    <name type="scientific">Curvularia kusanoi</name>
    <name type="common">Cochliobolus kusanoi</name>
    <dbReference type="NCBI Taxonomy" id="90978"/>
    <lineage>
        <taxon>Eukaryota</taxon>
        <taxon>Fungi</taxon>
        <taxon>Dikarya</taxon>
        <taxon>Ascomycota</taxon>
        <taxon>Pezizomycotina</taxon>
        <taxon>Dothideomycetes</taxon>
        <taxon>Pleosporomycetidae</taxon>
        <taxon>Pleosporales</taxon>
        <taxon>Pleosporineae</taxon>
        <taxon>Pleosporaceae</taxon>
        <taxon>Curvularia</taxon>
    </lineage>
</organism>
<dbReference type="SUPFAM" id="SSF48371">
    <property type="entry name" value="ARM repeat"/>
    <property type="match status" value="3"/>
</dbReference>
<feature type="region of interest" description="Disordered" evidence="1">
    <location>
        <begin position="1"/>
        <end position="27"/>
    </location>
</feature>
<dbReference type="FunFam" id="1.25.40.180:FF:000035">
    <property type="entry name" value="snRNA cap binding complex subunit (Gcr3)"/>
    <property type="match status" value="1"/>
</dbReference>
<dbReference type="FunFam" id="1.25.40.180:FF:000045">
    <property type="entry name" value="snRNA cap binding complex subunit (Gcr3), putative"/>
    <property type="match status" value="1"/>
</dbReference>
<dbReference type="Pfam" id="PF09088">
    <property type="entry name" value="MIF4G_like"/>
    <property type="match status" value="1"/>
</dbReference>
<name>A0A9P4T2N2_CURKU</name>
<feature type="compositionally biased region" description="Basic and acidic residues" evidence="1">
    <location>
        <begin position="211"/>
        <end position="236"/>
    </location>
</feature>
<dbReference type="PANTHER" id="PTHR12412:SF2">
    <property type="entry name" value="NUCLEAR CAP-BINDING PROTEIN SUBUNIT 1"/>
    <property type="match status" value="1"/>
</dbReference>
<comment type="caution">
    <text evidence="4">The sequence shown here is derived from an EMBL/GenBank/DDBJ whole genome shotgun (WGS) entry which is preliminary data.</text>
</comment>
<dbReference type="GO" id="GO:0000184">
    <property type="term" value="P:nuclear-transcribed mRNA catabolic process, nonsense-mediated decay"/>
    <property type="evidence" value="ECO:0007669"/>
    <property type="project" value="TreeGrafter"/>
</dbReference>
<evidence type="ECO:0000313" key="4">
    <source>
        <dbReference type="EMBL" id="KAF2993091.1"/>
    </source>
</evidence>
<feature type="compositionally biased region" description="Polar residues" evidence="1">
    <location>
        <begin position="1"/>
        <end position="15"/>
    </location>
</feature>
<evidence type="ECO:0000256" key="1">
    <source>
        <dbReference type="SAM" id="MobiDB-lite"/>
    </source>
</evidence>
<feature type="region of interest" description="Disordered" evidence="1">
    <location>
        <begin position="108"/>
        <end position="129"/>
    </location>
</feature>
<dbReference type="InterPro" id="IPR015172">
    <property type="entry name" value="MIF4G-like_typ-1"/>
</dbReference>
<dbReference type="GO" id="GO:0000339">
    <property type="term" value="F:RNA cap binding"/>
    <property type="evidence" value="ECO:0007669"/>
    <property type="project" value="InterPro"/>
</dbReference>
<dbReference type="AlphaFoldDB" id="A0A9P4T2N2"/>
<dbReference type="OrthoDB" id="10252707at2759"/>
<feature type="domain" description="MIF4G-like type 1" evidence="2">
    <location>
        <begin position="526"/>
        <end position="716"/>
    </location>
</feature>
<dbReference type="Gene3D" id="1.25.40.180">
    <property type="match status" value="3"/>
</dbReference>
<accession>A0A9P4T2N2</accession>
<sequence>MFSKHGSQLRATTPGRTDVKEVNVSGGPSIDLLDMEIDFAFMSDERRQQLTNPVPEQDVPAPYQYSEDDVLEPCGVKMSTNRQGQPHYTNHIEKARGRDFQSFDVAAAASRPIKTHRRRRQFHDSPYRRPEFATSYENYLDRDALIPRTDHRSSSRARDTPRALFQHRSQAVPVAMADFDRRDERDYDRRGTDSYRGGGSKRPRDVDDDGTAYRDDRRGPQRRRRDDPPRRRYEEPPFPKLRRLLLNIASSTKLPQDEAVDIATYFGEHFDDERLRSDFFDLFVQLIVEQPFKIPFVAAVAFYGNDVKPEITIEAMKRVGDRAQQAFDAGEWKDFKLLLRFFACLQSLYQDDGIFSFLGQLFDKIVDLQSEDENDVVGIELVKIILLTIPYAVVAGGSRFHEQAQQLLKNTGIVAGNALPIESVIHSYVGDESLKPMAYHSVIGLLQAQLTAEAEAGFPLACIPHFDPEALRKSIKEEDAENLPAAPPTHAFPTFNVPTLINPGPRPVFPEAYFSLFADQEANTVPATTDIASSLIRDAIVDTINQLDFNREMVAKFLVDVDCYWTIDVFAKRGTPLDKFKDVTGEKPQYKSEDMIIDAIFSQLFKLPSAEHKLVYYHSVITQCCKVAPQAIAPSLGRAIRTIYKSLPVLDLELGYRFLDWFSHHLSNFEFRWRWTEWLDDLALTNLHPKKAFILAALDKEIRLSFAKRVRSTLPEQMHSLIPERLDEDNSPDFKYDNPQTPYAAEGQALLHQLRKKAPPEEVQATINKIHEQAVEHGIAEVLVPSTDAFVTAICRLGAKSLSHVLSCIERGKDRLLEISQNEVARRQIVASVVEYWKDHPGVAVRIIDILLNYTILAPMTVIQWVFGSHLGGGEALTESWVLEMVSNTVAKVTNRNRQIASARIQKGLPADQIEMVDATLAKDRDNARELFKYIEDATRGVSEGSSDILMEKKASGALSEEDAQLLQEWGGRWHQTFLRKAQVEESVVGEQAVEARIKLLAAEPDTEGANGEASNGEAQMSLA</sequence>
<dbReference type="InterPro" id="IPR027159">
    <property type="entry name" value="CBP80"/>
</dbReference>
<dbReference type="InterPro" id="IPR015174">
    <property type="entry name" value="MIF4G-like_typ-2"/>
</dbReference>
<gene>
    <name evidence="4" type="ORF">E8E13_000038</name>
</gene>
<dbReference type="GO" id="GO:0003729">
    <property type="term" value="F:mRNA binding"/>
    <property type="evidence" value="ECO:0007669"/>
    <property type="project" value="TreeGrafter"/>
</dbReference>
<dbReference type="PANTHER" id="PTHR12412">
    <property type="entry name" value="CAP BINDING PROTEIN"/>
    <property type="match status" value="1"/>
</dbReference>
<dbReference type="GO" id="GO:0006406">
    <property type="term" value="P:mRNA export from nucleus"/>
    <property type="evidence" value="ECO:0007669"/>
    <property type="project" value="InterPro"/>
</dbReference>
<evidence type="ECO:0000313" key="5">
    <source>
        <dbReference type="Proteomes" id="UP000801428"/>
    </source>
</evidence>
<reference evidence="4" key="1">
    <citation type="submission" date="2019-04" db="EMBL/GenBank/DDBJ databases">
        <title>Sequencing of skin fungus with MAO and IRED activity.</title>
        <authorList>
            <person name="Marsaioli A.J."/>
            <person name="Bonatto J.M.C."/>
            <person name="Reis Junior O."/>
        </authorList>
    </citation>
    <scope>NUCLEOTIDE SEQUENCE</scope>
    <source>
        <strain evidence="4">30M1</strain>
    </source>
</reference>
<feature type="compositionally biased region" description="Polar residues" evidence="1">
    <location>
        <begin position="1013"/>
        <end position="1024"/>
    </location>
</feature>
<proteinExistence type="predicted"/>
<evidence type="ECO:0000259" key="3">
    <source>
        <dbReference type="Pfam" id="PF09090"/>
    </source>
</evidence>
<protein>
    <recommendedName>
        <fullName evidence="6">Cap binding protein</fullName>
    </recommendedName>
</protein>
<feature type="compositionally biased region" description="Basic and acidic residues" evidence="1">
    <location>
        <begin position="178"/>
        <end position="193"/>
    </location>
</feature>
<dbReference type="EMBL" id="SWKU01000060">
    <property type="protein sequence ID" value="KAF2993091.1"/>
    <property type="molecule type" value="Genomic_DNA"/>
</dbReference>
<feature type="region of interest" description="Disordered" evidence="1">
    <location>
        <begin position="1005"/>
        <end position="1024"/>
    </location>
</feature>